<name>A0A1E5XS32_9HYPH</name>
<keyword evidence="3" id="KW-1185">Reference proteome</keyword>
<dbReference type="OrthoDB" id="9886139at2"/>
<dbReference type="EMBL" id="LAJE02000158">
    <property type="protein sequence ID" value="OEO31422.1"/>
    <property type="molecule type" value="Genomic_DNA"/>
</dbReference>
<accession>A0A1E5XS32</accession>
<protein>
    <recommendedName>
        <fullName evidence="4">Transmembrane protein</fullName>
    </recommendedName>
</protein>
<dbReference type="Proteomes" id="UP000095463">
    <property type="component" value="Unassembled WGS sequence"/>
</dbReference>
<evidence type="ECO:0000256" key="1">
    <source>
        <dbReference type="SAM" id="Phobius"/>
    </source>
</evidence>
<feature type="transmembrane region" description="Helical" evidence="1">
    <location>
        <begin position="12"/>
        <end position="32"/>
    </location>
</feature>
<evidence type="ECO:0008006" key="4">
    <source>
        <dbReference type="Google" id="ProtNLM"/>
    </source>
</evidence>
<sequence length="144" mass="15864">MIGSAAPRDRLVGILVLFALLLVTGPTILYFVDLVIHGPTASALSFLLPSSVLYAFWCLAVLLRSAFRAPIGLWEHLVLLPLSLAVFVGTASVSWGWFDWLPSGPSFKQDGLRFFELVTTFPWLAIQYIAIMVIASRVGTRDKI</sequence>
<comment type="caution">
    <text evidence="2">The sequence shown here is derived from an EMBL/GenBank/DDBJ whole genome shotgun (WGS) entry which is preliminary data.</text>
</comment>
<keyword evidence="1" id="KW-0812">Transmembrane</keyword>
<keyword evidence="1" id="KW-0472">Membrane</keyword>
<gene>
    <name evidence="2" type="ORF">VW23_016065</name>
</gene>
<feature type="transmembrane region" description="Helical" evidence="1">
    <location>
        <begin position="44"/>
        <end position="65"/>
    </location>
</feature>
<dbReference type="RefSeq" id="WP_069909352.1">
    <property type="nucleotide sequence ID" value="NZ_LAJE02000158.1"/>
</dbReference>
<feature type="transmembrane region" description="Helical" evidence="1">
    <location>
        <begin position="77"/>
        <end position="98"/>
    </location>
</feature>
<evidence type="ECO:0000313" key="3">
    <source>
        <dbReference type="Proteomes" id="UP000095463"/>
    </source>
</evidence>
<feature type="transmembrane region" description="Helical" evidence="1">
    <location>
        <begin position="118"/>
        <end position="138"/>
    </location>
</feature>
<proteinExistence type="predicted"/>
<evidence type="ECO:0000313" key="2">
    <source>
        <dbReference type="EMBL" id="OEO31422.1"/>
    </source>
</evidence>
<dbReference type="AlphaFoldDB" id="A0A1E5XS32"/>
<keyword evidence="1" id="KW-1133">Transmembrane helix</keyword>
<organism evidence="2 3">
    <name type="scientific">Devosia insulae DS-56</name>
    <dbReference type="NCBI Taxonomy" id="1116389"/>
    <lineage>
        <taxon>Bacteria</taxon>
        <taxon>Pseudomonadati</taxon>
        <taxon>Pseudomonadota</taxon>
        <taxon>Alphaproteobacteria</taxon>
        <taxon>Hyphomicrobiales</taxon>
        <taxon>Devosiaceae</taxon>
        <taxon>Devosia</taxon>
    </lineage>
</organism>
<reference evidence="2 3" key="1">
    <citation type="journal article" date="2015" name="Genome Announc.">
        <title>Genome Assemblies of Three Soil-Associated Devosia species: D. insulae, D. limi, and D. soli.</title>
        <authorList>
            <person name="Hassan Y.I."/>
            <person name="Lepp D."/>
            <person name="Zhou T."/>
        </authorList>
    </citation>
    <scope>NUCLEOTIDE SEQUENCE [LARGE SCALE GENOMIC DNA]</scope>
    <source>
        <strain evidence="2 3">DS-56</strain>
    </source>
</reference>